<name>A0A1E5IL64_ENDTX</name>
<evidence type="ECO:0000313" key="2">
    <source>
        <dbReference type="Proteomes" id="UP000095237"/>
    </source>
</evidence>
<reference evidence="1 2" key="1">
    <citation type="submission" date="2015-11" db="EMBL/GenBank/DDBJ databases">
        <title>Evidence for parallel genomic evolution in an endosymbiosis of termite gut flagellates.</title>
        <authorList>
            <person name="Zheng H."/>
        </authorList>
    </citation>
    <scope>NUCLEOTIDE SEQUENCE [LARGE SCALE GENOMIC DNA]</scope>
    <source>
        <strain evidence="1 2">CET450</strain>
    </source>
</reference>
<proteinExistence type="predicted"/>
<evidence type="ECO:0000313" key="1">
    <source>
        <dbReference type="EMBL" id="OEG71175.1"/>
    </source>
</evidence>
<dbReference type="Proteomes" id="UP000095237">
    <property type="component" value="Unassembled WGS sequence"/>
</dbReference>
<protein>
    <recommendedName>
        <fullName evidence="3">Organic solvent tolerance-like N-terminal domain-containing protein</fullName>
    </recommendedName>
</protein>
<evidence type="ECO:0008006" key="3">
    <source>
        <dbReference type="Google" id="ProtNLM"/>
    </source>
</evidence>
<keyword evidence="2" id="KW-1185">Reference proteome</keyword>
<dbReference type="EMBL" id="LNVX01000228">
    <property type="protein sequence ID" value="OEG71175.1"/>
    <property type="molecule type" value="Genomic_DNA"/>
</dbReference>
<dbReference type="Gene3D" id="2.60.450.10">
    <property type="entry name" value="Lipopolysaccharide (LPS) transport protein A like domain"/>
    <property type="match status" value="1"/>
</dbReference>
<dbReference type="AlphaFoldDB" id="A0A1E5IL64"/>
<gene>
    <name evidence="1" type="ORF">ATZ36_16070</name>
</gene>
<comment type="caution">
    <text evidence="1">The sequence shown here is derived from an EMBL/GenBank/DDBJ whole genome shotgun (WGS) entry which is preliminary data.</text>
</comment>
<sequence>MIKLNIALFIVFIFTVISFASDISGKAIITGNEMEVRKAEEITILKGNSKAVTDGNIITASKMIYAKKNSILSAFGNVILLSKMQNGERFEVHGNSAHYYINDKRGEFWGDNTVAKYFAQNSTLPIILHARKICIDRNLETLNAYDDVTTETSSGTVYSDNVIFNGKTLNAIFQKCKKRPTACVSYNDRKGFYEADEMIFNIADNNKKIIMSGTVTGKIEIEDKTQ</sequence>
<organism evidence="1 2">
    <name type="scientific">Endomicrobium trichonymphae</name>
    <dbReference type="NCBI Taxonomy" id="1408204"/>
    <lineage>
        <taxon>Bacteria</taxon>
        <taxon>Pseudomonadati</taxon>
        <taxon>Elusimicrobiota</taxon>
        <taxon>Endomicrobiia</taxon>
        <taxon>Endomicrobiales</taxon>
        <taxon>Endomicrobiaceae</taxon>
        <taxon>Candidatus Endomicrobiellum</taxon>
    </lineage>
</organism>
<accession>A0A1E5IL64</accession>